<protein>
    <recommendedName>
        <fullName evidence="1">Glycosyl hydrolase family 32 C-terminal domain-containing protein</fullName>
    </recommendedName>
</protein>
<dbReference type="InterPro" id="IPR013320">
    <property type="entry name" value="ConA-like_dom_sf"/>
</dbReference>
<evidence type="ECO:0000313" key="2">
    <source>
        <dbReference type="EMBL" id="TQE93977.1"/>
    </source>
</evidence>
<gene>
    <name evidence="2" type="ORF">FKZ61_18880</name>
</gene>
<organism evidence="2 3">
    <name type="scientific">Litorilinea aerophila</name>
    <dbReference type="NCBI Taxonomy" id="1204385"/>
    <lineage>
        <taxon>Bacteria</taxon>
        <taxon>Bacillati</taxon>
        <taxon>Chloroflexota</taxon>
        <taxon>Caldilineae</taxon>
        <taxon>Caldilineales</taxon>
        <taxon>Caldilineaceae</taxon>
        <taxon>Litorilinea</taxon>
    </lineage>
</organism>
<name>A0A540VB31_9CHLR</name>
<comment type="caution">
    <text evidence="2">The sequence shown here is derived from an EMBL/GenBank/DDBJ whole genome shotgun (WGS) entry which is preliminary data.</text>
</comment>
<sequence>MRIAPLALAPGEELELRIFMDRSVVEVFANRVCLMGRVYPTRPDSVGIRLIAGPDATGAVTLNVWQMEQIWAPHRHG</sequence>
<proteinExistence type="predicted"/>
<keyword evidence="3" id="KW-1185">Reference proteome</keyword>
<dbReference type="InterPro" id="IPR013189">
    <property type="entry name" value="Glyco_hydro_32_C"/>
</dbReference>
<dbReference type="EMBL" id="VIGC01000030">
    <property type="protein sequence ID" value="TQE93977.1"/>
    <property type="molecule type" value="Genomic_DNA"/>
</dbReference>
<accession>A0A540VB31</accession>
<dbReference type="OrthoDB" id="9759709at2"/>
<evidence type="ECO:0000313" key="3">
    <source>
        <dbReference type="Proteomes" id="UP000317371"/>
    </source>
</evidence>
<dbReference type="InParanoid" id="A0A540VB31"/>
<dbReference type="SUPFAM" id="SSF49899">
    <property type="entry name" value="Concanavalin A-like lectins/glucanases"/>
    <property type="match status" value="1"/>
</dbReference>
<reference evidence="2 3" key="1">
    <citation type="submission" date="2019-06" db="EMBL/GenBank/DDBJ databases">
        <title>Genome sequence of Litorilinea aerophila BAA-2444.</title>
        <authorList>
            <person name="Maclea K.S."/>
            <person name="Maurais E.G."/>
            <person name="Iannazzi L.C."/>
        </authorList>
    </citation>
    <scope>NUCLEOTIDE SEQUENCE [LARGE SCALE GENOMIC DNA]</scope>
    <source>
        <strain evidence="2 3">ATCC BAA-2444</strain>
    </source>
</reference>
<dbReference type="Proteomes" id="UP000317371">
    <property type="component" value="Unassembled WGS sequence"/>
</dbReference>
<dbReference type="InterPro" id="IPR051214">
    <property type="entry name" value="GH32_Enzymes"/>
</dbReference>
<dbReference type="AlphaFoldDB" id="A0A540VB31"/>
<feature type="domain" description="Glycosyl hydrolase family 32 C-terminal" evidence="1">
    <location>
        <begin position="4"/>
        <end position="66"/>
    </location>
</feature>
<dbReference type="PANTHER" id="PTHR43101">
    <property type="entry name" value="BETA-FRUCTOSIDASE"/>
    <property type="match status" value="1"/>
</dbReference>
<dbReference type="PANTHER" id="PTHR43101:SF1">
    <property type="entry name" value="BETA-FRUCTOSIDASE"/>
    <property type="match status" value="1"/>
</dbReference>
<dbReference type="Pfam" id="PF08244">
    <property type="entry name" value="Glyco_hydro_32C"/>
    <property type="match status" value="1"/>
</dbReference>
<evidence type="ECO:0000259" key="1">
    <source>
        <dbReference type="Pfam" id="PF08244"/>
    </source>
</evidence>
<dbReference type="Gene3D" id="2.60.120.560">
    <property type="entry name" value="Exo-inulinase, domain 1"/>
    <property type="match status" value="1"/>
</dbReference>